<gene>
    <name evidence="2" type="ORF">H9785_05580</name>
</gene>
<name>A0A9D2KSY8_9BACE</name>
<dbReference type="Proteomes" id="UP000823860">
    <property type="component" value="Unassembled WGS sequence"/>
</dbReference>
<feature type="chain" id="PRO_5039215190" evidence="1">
    <location>
        <begin position="24"/>
        <end position="140"/>
    </location>
</feature>
<accession>A0A9D2KSY8</accession>
<reference evidence="2" key="2">
    <citation type="submission" date="2021-04" db="EMBL/GenBank/DDBJ databases">
        <authorList>
            <person name="Gilroy R."/>
        </authorList>
    </citation>
    <scope>NUCLEOTIDE SEQUENCE</scope>
    <source>
        <strain evidence="2">ChiHecec1B25-7008</strain>
    </source>
</reference>
<proteinExistence type="predicted"/>
<sequence length="140" mass="15479">MKTKAMILFAALFFIGSAARMQAQCLTLEVRDIDRPQGFLYVAFYSSPDNFLKKPLTGFRVEVKDKTVTVPCEGLPEGTYALALFQDLNENGTLDTGTFGIPQEPTAFSNDAQGVMGPPSFEECSFTLRSDTTLVVHLRR</sequence>
<evidence type="ECO:0000313" key="3">
    <source>
        <dbReference type="Proteomes" id="UP000823860"/>
    </source>
</evidence>
<dbReference type="InterPro" id="IPR018673">
    <property type="entry name" value="DUF2141"/>
</dbReference>
<dbReference type="AlphaFoldDB" id="A0A9D2KSY8"/>
<dbReference type="EMBL" id="DWZE01000065">
    <property type="protein sequence ID" value="HJA83418.1"/>
    <property type="molecule type" value="Genomic_DNA"/>
</dbReference>
<reference evidence="2" key="1">
    <citation type="journal article" date="2021" name="PeerJ">
        <title>Extensive microbial diversity within the chicken gut microbiome revealed by metagenomics and culture.</title>
        <authorList>
            <person name="Gilroy R."/>
            <person name="Ravi A."/>
            <person name="Getino M."/>
            <person name="Pursley I."/>
            <person name="Horton D.L."/>
            <person name="Alikhan N.F."/>
            <person name="Baker D."/>
            <person name="Gharbi K."/>
            <person name="Hall N."/>
            <person name="Watson M."/>
            <person name="Adriaenssens E.M."/>
            <person name="Foster-Nyarko E."/>
            <person name="Jarju S."/>
            <person name="Secka A."/>
            <person name="Antonio M."/>
            <person name="Oren A."/>
            <person name="Chaudhuri R.R."/>
            <person name="La Ragione R."/>
            <person name="Hildebrand F."/>
            <person name="Pallen M.J."/>
        </authorList>
    </citation>
    <scope>NUCLEOTIDE SEQUENCE</scope>
    <source>
        <strain evidence="2">ChiHecec1B25-7008</strain>
    </source>
</reference>
<feature type="signal peptide" evidence="1">
    <location>
        <begin position="1"/>
        <end position="23"/>
    </location>
</feature>
<evidence type="ECO:0000313" key="2">
    <source>
        <dbReference type="EMBL" id="HJA83418.1"/>
    </source>
</evidence>
<organism evidence="2 3">
    <name type="scientific">Candidatus Bacteroides intestinavium</name>
    <dbReference type="NCBI Taxonomy" id="2838469"/>
    <lineage>
        <taxon>Bacteria</taxon>
        <taxon>Pseudomonadati</taxon>
        <taxon>Bacteroidota</taxon>
        <taxon>Bacteroidia</taxon>
        <taxon>Bacteroidales</taxon>
        <taxon>Bacteroidaceae</taxon>
        <taxon>Bacteroides</taxon>
    </lineage>
</organism>
<evidence type="ECO:0000256" key="1">
    <source>
        <dbReference type="SAM" id="SignalP"/>
    </source>
</evidence>
<keyword evidence="1" id="KW-0732">Signal</keyword>
<comment type="caution">
    <text evidence="2">The sequence shown here is derived from an EMBL/GenBank/DDBJ whole genome shotgun (WGS) entry which is preliminary data.</text>
</comment>
<protein>
    <submittedName>
        <fullName evidence="2">DUF2141 domain-containing protein</fullName>
    </submittedName>
</protein>
<dbReference type="Pfam" id="PF09912">
    <property type="entry name" value="DUF2141"/>
    <property type="match status" value="1"/>
</dbReference>